<proteinExistence type="predicted"/>
<dbReference type="EMBL" id="CP014352">
    <property type="protein sequence ID" value="AMS04323.1"/>
    <property type="molecule type" value="Genomic_DNA"/>
</dbReference>
<dbReference type="RefSeq" id="WP_062818843.1">
    <property type="nucleotide sequence ID" value="NZ_CP014352.1"/>
</dbReference>
<keyword evidence="4" id="KW-1185">Reference proteome</keyword>
<accession>A0AAC8YD46</accession>
<evidence type="ECO:0000313" key="3">
    <source>
        <dbReference type="Proteomes" id="UP000075221"/>
    </source>
</evidence>
<dbReference type="InterPro" id="IPR045596">
    <property type="entry name" value="DUF6459"/>
</dbReference>
<evidence type="ECO:0000313" key="1">
    <source>
        <dbReference type="EMBL" id="AMS04323.1"/>
    </source>
</evidence>
<reference evidence="2 4" key="1">
    <citation type="journal article" date="2016" name="Plant Dis.">
        <title>Improved production of propionic acid using genome shuffling.</title>
        <authorList>
            <person name="Luna-Flores C.H."/>
            <person name="Palfreyman R.W."/>
            <person name="Kromer J.O."/>
            <person name="Nielsen L.K."/>
            <person name="Marcellin E."/>
        </authorList>
    </citation>
    <scope>NUCLEOTIDE SEQUENCE [LARGE SCALE GENOMIC DNA]</scope>
    <source>
        <strain evidence="2 4">F3E8</strain>
    </source>
</reference>
<protein>
    <submittedName>
        <fullName evidence="1">Uncharacterized protein</fullName>
    </submittedName>
</protein>
<organism evidence="1 3">
    <name type="scientific">Acidipropionibacterium acidipropionici</name>
    <dbReference type="NCBI Taxonomy" id="1748"/>
    <lineage>
        <taxon>Bacteria</taxon>
        <taxon>Bacillati</taxon>
        <taxon>Actinomycetota</taxon>
        <taxon>Actinomycetes</taxon>
        <taxon>Propionibacteriales</taxon>
        <taxon>Propionibacteriaceae</taxon>
        <taxon>Acidipropionibacterium</taxon>
    </lineage>
</organism>
<dbReference type="Proteomes" id="UP000178666">
    <property type="component" value="Chromosome"/>
</dbReference>
<dbReference type="Proteomes" id="UP000075221">
    <property type="component" value="Chromosome"/>
</dbReference>
<name>A0AAC8YD46_9ACTN</name>
<sequence length="195" mass="20563">MTPPDPSHSRILVDVDGIVLEQVADWLPWTPESPPPPIAGQDPLPLMSLDTGAGGTPPSIVATGRVSSDSGAARLATTVAAIILECLSGRRAMPHLRTLCTEEAFEQLHEWPRGPAWTRAALVSSPHAGVNDGVVDAVVTLDVSTRRLAMGLRLERRPQGWLVSEARLVASPGLTALLGASRPVSLRRPSARGSA</sequence>
<evidence type="ECO:0000313" key="2">
    <source>
        <dbReference type="EMBL" id="AOZ45814.1"/>
    </source>
</evidence>
<dbReference type="AlphaFoldDB" id="A0AAC8YD46"/>
<dbReference type="EMBL" id="CP015970">
    <property type="protein sequence ID" value="AOZ45814.1"/>
    <property type="molecule type" value="Genomic_DNA"/>
</dbReference>
<dbReference type="Pfam" id="PF20060">
    <property type="entry name" value="DUF6459"/>
    <property type="match status" value="1"/>
</dbReference>
<gene>
    <name evidence="2" type="ORF">A8L58_02800</name>
    <name evidence="1" type="ORF">AXH35_01330</name>
</gene>
<evidence type="ECO:0000313" key="4">
    <source>
        <dbReference type="Proteomes" id="UP000178666"/>
    </source>
</evidence>
<reference evidence="1 3" key="2">
    <citation type="submission" date="2016-02" db="EMBL/GenBank/DDBJ databases">
        <title>Complete Genome Sequence of Propionibacterium acidipropionici ATCC 55737.</title>
        <authorList>
            <person name="Luna Flores C.H."/>
            <person name="Nielsen L.K."/>
            <person name="Marcellin E."/>
        </authorList>
    </citation>
    <scope>NUCLEOTIDE SEQUENCE [LARGE SCALE GENOMIC DNA]</scope>
    <source>
        <strain evidence="1 3">ATCC 55737</strain>
    </source>
</reference>